<evidence type="ECO:0000256" key="3">
    <source>
        <dbReference type="ARBA" id="ARBA00022692"/>
    </source>
</evidence>
<keyword evidence="8" id="KW-1185">Reference proteome</keyword>
<dbReference type="Pfam" id="PF07690">
    <property type="entry name" value="MFS_1"/>
    <property type="match status" value="1"/>
</dbReference>
<comment type="subcellular location">
    <subcellularLocation>
        <location evidence="1">Membrane</location>
        <topology evidence="1">Multi-pass membrane protein</topology>
    </subcellularLocation>
</comment>
<feature type="transmembrane region" description="Helical" evidence="6">
    <location>
        <begin position="240"/>
        <end position="261"/>
    </location>
</feature>
<dbReference type="PANTHER" id="PTHR43385">
    <property type="entry name" value="RIBOFLAVIN TRANSPORTER RIBJ"/>
    <property type="match status" value="1"/>
</dbReference>
<dbReference type="AlphaFoldDB" id="A0A437MGM2"/>
<keyword evidence="2" id="KW-0813">Transport</keyword>
<sequence>MGDLRLILVIAATQFTGWGTMFIPFQLMVAPMEADLGWSRASMNMAFTLGLLVSGLAAVPVGRLIDRAGGRLSLAWGGLAGAVLLAVWSQITWLPAFFALWLVMGLAHAFALWGAAMAVMVTQAREPVRAITTLTFITGFTGTVFLPMIAGLEAWLGWRGTLLALAALQAMPVPLALLALRDTRPATKERPAPIPLGPVIRRPAFIGLALCLCAHAFIGTGLGSHLVLMLREKGLDNASAVTLVALQGPFQVAARAVLFVLGTRVQVLRVGIFACACLPVALGWLWLSPAEMLLMMGFVLFWAMADGLLTIVRAAAPAELLGREGYGAISGALTASTVLPRALAPAVIAAIWQASGGYEPVMPLLLGLAVAALAAFLFAQRDRRAP</sequence>
<feature type="transmembrane region" description="Helical" evidence="6">
    <location>
        <begin position="204"/>
        <end position="228"/>
    </location>
</feature>
<feature type="transmembrane region" description="Helical" evidence="6">
    <location>
        <begin position="72"/>
        <end position="91"/>
    </location>
</feature>
<keyword evidence="4 6" id="KW-1133">Transmembrane helix</keyword>
<feature type="transmembrane region" description="Helical" evidence="6">
    <location>
        <begin position="45"/>
        <end position="65"/>
    </location>
</feature>
<feature type="transmembrane region" description="Helical" evidence="6">
    <location>
        <begin position="328"/>
        <end position="354"/>
    </location>
</feature>
<evidence type="ECO:0000313" key="8">
    <source>
        <dbReference type="Proteomes" id="UP000282957"/>
    </source>
</evidence>
<evidence type="ECO:0000256" key="6">
    <source>
        <dbReference type="SAM" id="Phobius"/>
    </source>
</evidence>
<feature type="transmembrane region" description="Helical" evidence="6">
    <location>
        <begin position="360"/>
        <end position="379"/>
    </location>
</feature>
<dbReference type="EMBL" id="SACL01000003">
    <property type="protein sequence ID" value="RVT96799.1"/>
    <property type="molecule type" value="Genomic_DNA"/>
</dbReference>
<evidence type="ECO:0000313" key="7">
    <source>
        <dbReference type="EMBL" id="RVT96799.1"/>
    </source>
</evidence>
<evidence type="ECO:0000256" key="2">
    <source>
        <dbReference type="ARBA" id="ARBA00022448"/>
    </source>
</evidence>
<dbReference type="InterPro" id="IPR011701">
    <property type="entry name" value="MFS"/>
</dbReference>
<keyword evidence="5 6" id="KW-0472">Membrane</keyword>
<gene>
    <name evidence="7" type="ORF">EOD42_10355</name>
</gene>
<feature type="transmembrane region" description="Helical" evidence="6">
    <location>
        <begin position="97"/>
        <end position="121"/>
    </location>
</feature>
<evidence type="ECO:0000256" key="1">
    <source>
        <dbReference type="ARBA" id="ARBA00004141"/>
    </source>
</evidence>
<reference evidence="7 8" key="1">
    <citation type="submission" date="2019-01" db="EMBL/GenBank/DDBJ databases">
        <authorList>
            <person name="Chen W.-M."/>
        </authorList>
    </citation>
    <scope>NUCLEOTIDE SEQUENCE [LARGE SCALE GENOMIC DNA]</scope>
    <source>
        <strain evidence="7 8">CCP-6</strain>
    </source>
</reference>
<dbReference type="SUPFAM" id="SSF103473">
    <property type="entry name" value="MFS general substrate transporter"/>
    <property type="match status" value="1"/>
</dbReference>
<organism evidence="7 8">
    <name type="scientific">Rhodovarius crocodyli</name>
    <dbReference type="NCBI Taxonomy" id="1979269"/>
    <lineage>
        <taxon>Bacteria</taxon>
        <taxon>Pseudomonadati</taxon>
        <taxon>Pseudomonadota</taxon>
        <taxon>Alphaproteobacteria</taxon>
        <taxon>Acetobacterales</taxon>
        <taxon>Roseomonadaceae</taxon>
        <taxon>Rhodovarius</taxon>
    </lineage>
</organism>
<feature type="transmembrane region" description="Helical" evidence="6">
    <location>
        <begin position="7"/>
        <end position="25"/>
    </location>
</feature>
<feature type="transmembrane region" description="Helical" evidence="6">
    <location>
        <begin position="162"/>
        <end position="180"/>
    </location>
</feature>
<dbReference type="Proteomes" id="UP000282957">
    <property type="component" value="Unassembled WGS sequence"/>
</dbReference>
<comment type="caution">
    <text evidence="7">The sequence shown here is derived from an EMBL/GenBank/DDBJ whole genome shotgun (WGS) entry which is preliminary data.</text>
</comment>
<name>A0A437MGM2_9PROT</name>
<accession>A0A437MGM2</accession>
<feature type="transmembrane region" description="Helical" evidence="6">
    <location>
        <begin position="133"/>
        <end position="156"/>
    </location>
</feature>
<feature type="transmembrane region" description="Helical" evidence="6">
    <location>
        <begin position="268"/>
        <end position="287"/>
    </location>
</feature>
<dbReference type="Gene3D" id="1.20.1250.20">
    <property type="entry name" value="MFS general substrate transporter like domains"/>
    <property type="match status" value="1"/>
</dbReference>
<feature type="transmembrane region" description="Helical" evidence="6">
    <location>
        <begin position="293"/>
        <end position="316"/>
    </location>
</feature>
<proteinExistence type="predicted"/>
<evidence type="ECO:0000256" key="4">
    <source>
        <dbReference type="ARBA" id="ARBA00022989"/>
    </source>
</evidence>
<dbReference type="PANTHER" id="PTHR43385:SF1">
    <property type="entry name" value="RIBOFLAVIN TRANSPORTER RIBJ"/>
    <property type="match status" value="1"/>
</dbReference>
<dbReference type="GO" id="GO:0022857">
    <property type="term" value="F:transmembrane transporter activity"/>
    <property type="evidence" value="ECO:0007669"/>
    <property type="project" value="InterPro"/>
</dbReference>
<dbReference type="OrthoDB" id="7200137at2"/>
<protein>
    <submittedName>
        <fullName evidence="7">MFS transporter</fullName>
    </submittedName>
</protein>
<dbReference type="RefSeq" id="WP_127787448.1">
    <property type="nucleotide sequence ID" value="NZ_SACL01000003.1"/>
</dbReference>
<evidence type="ECO:0000256" key="5">
    <source>
        <dbReference type="ARBA" id="ARBA00023136"/>
    </source>
</evidence>
<dbReference type="GO" id="GO:0016020">
    <property type="term" value="C:membrane"/>
    <property type="evidence" value="ECO:0007669"/>
    <property type="project" value="UniProtKB-SubCell"/>
</dbReference>
<keyword evidence="3 6" id="KW-0812">Transmembrane</keyword>
<dbReference type="InterPro" id="IPR036259">
    <property type="entry name" value="MFS_trans_sf"/>
</dbReference>
<dbReference type="InterPro" id="IPR052983">
    <property type="entry name" value="MFS_Riboflavin_Transporter"/>
</dbReference>